<gene>
    <name evidence="11" type="ORF">COX46_05605</name>
</gene>
<evidence type="ECO:0000256" key="8">
    <source>
        <dbReference type="ARBA" id="ARBA00022989"/>
    </source>
</evidence>
<dbReference type="EMBL" id="PCRF01000273">
    <property type="protein sequence ID" value="PIP15537.1"/>
    <property type="molecule type" value="Genomic_DNA"/>
</dbReference>
<name>A0A2G9Y8K5_9BACT</name>
<evidence type="ECO:0000256" key="7">
    <source>
        <dbReference type="ARBA" id="ARBA00022927"/>
    </source>
</evidence>
<evidence type="ECO:0000256" key="4">
    <source>
        <dbReference type="ARBA" id="ARBA00022475"/>
    </source>
</evidence>
<evidence type="ECO:0000256" key="3">
    <source>
        <dbReference type="ARBA" id="ARBA00022448"/>
    </source>
</evidence>
<dbReference type="Pfam" id="PF21687">
    <property type="entry name" value="T2SSK_1st"/>
    <property type="match status" value="1"/>
</dbReference>
<dbReference type="GO" id="GO:0005886">
    <property type="term" value="C:plasma membrane"/>
    <property type="evidence" value="ECO:0007669"/>
    <property type="project" value="UniProtKB-SubCell"/>
</dbReference>
<proteinExistence type="inferred from homology"/>
<evidence type="ECO:0000313" key="11">
    <source>
        <dbReference type="EMBL" id="PIP15537.1"/>
    </source>
</evidence>
<dbReference type="PANTHER" id="PTHR38831:SF1">
    <property type="entry name" value="TYPE II SECRETION SYSTEM PROTEIN K-RELATED"/>
    <property type="match status" value="1"/>
</dbReference>
<keyword evidence="6" id="KW-0812">Transmembrane</keyword>
<comment type="subcellular location">
    <subcellularLocation>
        <location evidence="1">Cell inner membrane</location>
    </subcellularLocation>
</comment>
<protein>
    <recommendedName>
        <fullName evidence="10">T2SS protein K first SAM-like domain-containing protein</fullName>
    </recommendedName>
</protein>
<keyword evidence="3" id="KW-0813">Transport</keyword>
<dbReference type="SUPFAM" id="SSF158544">
    <property type="entry name" value="GspK insert domain-like"/>
    <property type="match status" value="1"/>
</dbReference>
<evidence type="ECO:0000259" key="10">
    <source>
        <dbReference type="Pfam" id="PF21687"/>
    </source>
</evidence>
<accession>A0A2G9Y8K5</accession>
<evidence type="ECO:0000256" key="5">
    <source>
        <dbReference type="ARBA" id="ARBA00022519"/>
    </source>
</evidence>
<feature type="domain" description="T2SS protein K first SAM-like" evidence="10">
    <location>
        <begin position="1"/>
        <end position="54"/>
    </location>
</feature>
<dbReference type="InterPro" id="IPR005628">
    <property type="entry name" value="GspK"/>
</dbReference>
<keyword evidence="4" id="KW-1003">Cell membrane</keyword>
<dbReference type="PANTHER" id="PTHR38831">
    <property type="entry name" value="TYPE II SECRETION SYSTEM PROTEIN K"/>
    <property type="match status" value="1"/>
</dbReference>
<dbReference type="SUPFAM" id="SSF81585">
    <property type="entry name" value="PsbU/PolX domain-like"/>
    <property type="match status" value="1"/>
</dbReference>
<sequence>IDGDDAARSFGAEKEYYLISGYQPRNGLPQTLGELHLIKGFSPEVTKAVLPYLSTFSSRVNINTADPKVLESLSPDESLPVYFLVNNRPYNSVDEAIKIAQVTPKSYHQLEKYLDVKSSFFSVWSTASDVAGHTETVYAVLKRNGKEVKPIYYLQTKADSQPVAGRD</sequence>
<keyword evidence="5" id="KW-0997">Cell inner membrane</keyword>
<feature type="non-terminal residue" evidence="11">
    <location>
        <position position="1"/>
    </location>
</feature>
<keyword evidence="9" id="KW-0472">Membrane</keyword>
<evidence type="ECO:0000313" key="12">
    <source>
        <dbReference type="Proteomes" id="UP000230392"/>
    </source>
</evidence>
<dbReference type="InterPro" id="IPR038072">
    <property type="entry name" value="GspK_central_sf"/>
</dbReference>
<dbReference type="Proteomes" id="UP000230392">
    <property type="component" value="Unassembled WGS sequence"/>
</dbReference>
<evidence type="ECO:0000256" key="1">
    <source>
        <dbReference type="ARBA" id="ARBA00004533"/>
    </source>
</evidence>
<dbReference type="GO" id="GO:0009306">
    <property type="term" value="P:protein secretion"/>
    <property type="evidence" value="ECO:0007669"/>
    <property type="project" value="InterPro"/>
</dbReference>
<dbReference type="InterPro" id="IPR049031">
    <property type="entry name" value="T2SSK_SAM-like_1st"/>
</dbReference>
<evidence type="ECO:0000256" key="2">
    <source>
        <dbReference type="ARBA" id="ARBA00007246"/>
    </source>
</evidence>
<reference evidence="11 12" key="1">
    <citation type="submission" date="2017-09" db="EMBL/GenBank/DDBJ databases">
        <title>Depth-based differentiation of microbial function through sediment-hosted aquifers and enrichment of novel symbionts in the deep terrestrial subsurface.</title>
        <authorList>
            <person name="Probst A.J."/>
            <person name="Ladd B."/>
            <person name="Jarett J.K."/>
            <person name="Geller-Mcgrath D.E."/>
            <person name="Sieber C.M."/>
            <person name="Emerson J.B."/>
            <person name="Anantharaman K."/>
            <person name="Thomas B.C."/>
            <person name="Malmstrom R."/>
            <person name="Stieglmeier M."/>
            <person name="Klingl A."/>
            <person name="Woyke T."/>
            <person name="Ryan C.M."/>
            <person name="Banfield J.F."/>
        </authorList>
    </citation>
    <scope>NUCLEOTIDE SEQUENCE [LARGE SCALE GENOMIC DNA]</scope>
    <source>
        <strain evidence="11">CG23_combo_of_CG06-09_8_20_14_all_48_7</strain>
    </source>
</reference>
<comment type="caution">
    <text evidence="11">The sequence shown here is derived from an EMBL/GenBank/DDBJ whole genome shotgun (WGS) entry which is preliminary data.</text>
</comment>
<organism evidence="11 12">
    <name type="scientific">bacterium (Candidatus Ratteibacteria) CG23_combo_of_CG06-09_8_20_14_all_48_7</name>
    <dbReference type="NCBI Taxonomy" id="2014292"/>
    <lineage>
        <taxon>Bacteria</taxon>
        <taxon>Candidatus Ratteibacteria</taxon>
    </lineage>
</organism>
<evidence type="ECO:0000256" key="6">
    <source>
        <dbReference type="ARBA" id="ARBA00022692"/>
    </source>
</evidence>
<comment type="similarity">
    <text evidence="2">Belongs to the GSP K family.</text>
</comment>
<evidence type="ECO:0000256" key="9">
    <source>
        <dbReference type="ARBA" id="ARBA00023136"/>
    </source>
</evidence>
<keyword evidence="7" id="KW-0653">Protein transport</keyword>
<keyword evidence="8" id="KW-1133">Transmembrane helix</keyword>
<dbReference type="AlphaFoldDB" id="A0A2G9Y8K5"/>
<dbReference type="Gene3D" id="1.10.40.60">
    <property type="entry name" value="EpsJ-like"/>
    <property type="match status" value="1"/>
</dbReference>